<proteinExistence type="predicted"/>
<organism evidence="2 3">
    <name type="scientific">Escallonia herrerae</name>
    <dbReference type="NCBI Taxonomy" id="1293975"/>
    <lineage>
        <taxon>Eukaryota</taxon>
        <taxon>Viridiplantae</taxon>
        <taxon>Streptophyta</taxon>
        <taxon>Embryophyta</taxon>
        <taxon>Tracheophyta</taxon>
        <taxon>Spermatophyta</taxon>
        <taxon>Magnoliopsida</taxon>
        <taxon>eudicotyledons</taxon>
        <taxon>Gunneridae</taxon>
        <taxon>Pentapetalae</taxon>
        <taxon>asterids</taxon>
        <taxon>campanulids</taxon>
        <taxon>Escalloniales</taxon>
        <taxon>Escalloniaceae</taxon>
        <taxon>Escallonia</taxon>
    </lineage>
</organism>
<evidence type="ECO:0000313" key="2">
    <source>
        <dbReference type="EMBL" id="KAK3029618.1"/>
    </source>
</evidence>
<name>A0AA88WR63_9ASTE</name>
<reference evidence="2" key="1">
    <citation type="submission" date="2022-12" db="EMBL/GenBank/DDBJ databases">
        <title>Draft genome assemblies for two species of Escallonia (Escalloniales).</title>
        <authorList>
            <person name="Chanderbali A."/>
            <person name="Dervinis C."/>
            <person name="Anghel I."/>
            <person name="Soltis D."/>
            <person name="Soltis P."/>
            <person name="Zapata F."/>
        </authorList>
    </citation>
    <scope>NUCLEOTIDE SEQUENCE</scope>
    <source>
        <strain evidence="2">UCBG64.0493</strain>
        <tissue evidence="2">Leaf</tissue>
    </source>
</reference>
<gene>
    <name evidence="2" type="ORF">RJ639_037935</name>
</gene>
<feature type="transmembrane region" description="Helical" evidence="1">
    <location>
        <begin position="113"/>
        <end position="135"/>
    </location>
</feature>
<keyword evidence="3" id="KW-1185">Reference proteome</keyword>
<comment type="caution">
    <text evidence="2">The sequence shown here is derived from an EMBL/GenBank/DDBJ whole genome shotgun (WGS) entry which is preliminary data.</text>
</comment>
<keyword evidence="1" id="KW-0812">Transmembrane</keyword>
<keyword evidence="1" id="KW-0472">Membrane</keyword>
<dbReference type="EMBL" id="JAVXUP010000373">
    <property type="protein sequence ID" value="KAK3029618.1"/>
    <property type="molecule type" value="Genomic_DNA"/>
</dbReference>
<dbReference type="Proteomes" id="UP001188597">
    <property type="component" value="Unassembled WGS sequence"/>
</dbReference>
<protein>
    <submittedName>
        <fullName evidence="2">Uncharacterized protein</fullName>
    </submittedName>
</protein>
<accession>A0AA88WR63</accession>
<sequence>MSWRRWYWSTFRWPEFDFSATYSTFRWPDLSYFTGGWTADSFRWFDFSIFDDVLWTVIAALESLALTDVLDINRSHIAQRFLNLTSVSIMIYCNGSSHDWIQKSTQYEFSLEYQYAFLQTLLYILLLMYYLLLFLPCDGATF</sequence>
<evidence type="ECO:0000256" key="1">
    <source>
        <dbReference type="SAM" id="Phobius"/>
    </source>
</evidence>
<evidence type="ECO:0000313" key="3">
    <source>
        <dbReference type="Proteomes" id="UP001188597"/>
    </source>
</evidence>
<dbReference type="AlphaFoldDB" id="A0AA88WR63"/>
<keyword evidence="1" id="KW-1133">Transmembrane helix</keyword>